<keyword evidence="9" id="KW-1185">Reference proteome</keyword>
<name>A0A1D1UTC5_RAMVA</name>
<proteinExistence type="predicted"/>
<feature type="compositionally biased region" description="Low complexity" evidence="6">
    <location>
        <begin position="43"/>
        <end position="53"/>
    </location>
</feature>
<feature type="domain" description="EF-hand" evidence="7">
    <location>
        <begin position="143"/>
        <end position="178"/>
    </location>
</feature>
<dbReference type="InterPro" id="IPR002048">
    <property type="entry name" value="EF_hand_dom"/>
</dbReference>
<sequence>MNTGRNGDAPPSYDAIFGSPPAASSEHASARGVHSNNGGQGGWTAWAQGQRGASSKSYHSQQSATSPPATSSGHSARGVNDSSWAQGQYGAPSHSYPDHVAHHPAAPAQPAQPHAYNPSAPQGPEEDSYDGPSVASPNWQEKEEEAELQMWFATVDEDNDGRITVQESQQALLNDNYTPFSVETIQMMLKMFDRNSNNTIEYAEFRELKKYIRKWRAVFDHFDKDHSGTINYTEISEAFVGMGYNLSTDFCKKLCARFGKKGSSSAQMNLDAFIYACASIRAMNKDYKRDSMRHWKTFEETLLKWLK</sequence>
<feature type="compositionally biased region" description="Low complexity" evidence="6">
    <location>
        <begin position="103"/>
        <end position="115"/>
    </location>
</feature>
<dbReference type="Proteomes" id="UP000186922">
    <property type="component" value="Unassembled WGS sequence"/>
</dbReference>
<dbReference type="SUPFAM" id="SSF47473">
    <property type="entry name" value="EF-hand"/>
    <property type="match status" value="1"/>
</dbReference>
<gene>
    <name evidence="8" type="primary">RvY_01979-1</name>
    <name evidence="8" type="synonym">RvY_01979.1</name>
    <name evidence="8" type="ORF">RvY_01979</name>
</gene>
<evidence type="ECO:0000256" key="3">
    <source>
        <dbReference type="ARBA" id="ARBA00022723"/>
    </source>
</evidence>
<keyword evidence="3" id="KW-0479">Metal-binding</keyword>
<keyword evidence="5" id="KW-0106">Calcium</keyword>
<feature type="domain" description="EF-hand" evidence="7">
    <location>
        <begin position="210"/>
        <end position="245"/>
    </location>
</feature>
<organism evidence="8 9">
    <name type="scientific">Ramazzottius varieornatus</name>
    <name type="common">Water bear</name>
    <name type="synonym">Tardigrade</name>
    <dbReference type="NCBI Taxonomy" id="947166"/>
    <lineage>
        <taxon>Eukaryota</taxon>
        <taxon>Metazoa</taxon>
        <taxon>Ecdysozoa</taxon>
        <taxon>Tardigrada</taxon>
        <taxon>Eutardigrada</taxon>
        <taxon>Parachela</taxon>
        <taxon>Hypsibioidea</taxon>
        <taxon>Ramazzottiidae</taxon>
        <taxon>Ramazzottius</taxon>
    </lineage>
</organism>
<evidence type="ECO:0000256" key="5">
    <source>
        <dbReference type="ARBA" id="ARBA00022837"/>
    </source>
</evidence>
<dbReference type="InterPro" id="IPR018247">
    <property type="entry name" value="EF_Hand_1_Ca_BS"/>
</dbReference>
<dbReference type="AlphaFoldDB" id="A0A1D1UTC5"/>
<accession>A0A1D1UTC5</accession>
<dbReference type="GO" id="GO:0005509">
    <property type="term" value="F:calcium ion binding"/>
    <property type="evidence" value="ECO:0007669"/>
    <property type="project" value="InterPro"/>
</dbReference>
<dbReference type="Pfam" id="PF13499">
    <property type="entry name" value="EF-hand_7"/>
    <property type="match status" value="1"/>
</dbReference>
<evidence type="ECO:0000256" key="6">
    <source>
        <dbReference type="SAM" id="MobiDB-lite"/>
    </source>
</evidence>
<dbReference type="PANTHER" id="PTHR46212">
    <property type="entry name" value="PEFLIN"/>
    <property type="match status" value="1"/>
</dbReference>
<reference evidence="8 9" key="1">
    <citation type="journal article" date="2016" name="Nat. Commun.">
        <title>Extremotolerant tardigrade genome and improved radiotolerance of human cultured cells by tardigrade-unique protein.</title>
        <authorList>
            <person name="Hashimoto T."/>
            <person name="Horikawa D.D."/>
            <person name="Saito Y."/>
            <person name="Kuwahara H."/>
            <person name="Kozuka-Hata H."/>
            <person name="Shin-I T."/>
            <person name="Minakuchi Y."/>
            <person name="Ohishi K."/>
            <person name="Motoyama A."/>
            <person name="Aizu T."/>
            <person name="Enomoto A."/>
            <person name="Kondo K."/>
            <person name="Tanaka S."/>
            <person name="Hara Y."/>
            <person name="Koshikawa S."/>
            <person name="Sagara H."/>
            <person name="Miura T."/>
            <person name="Yokobori S."/>
            <person name="Miyagawa K."/>
            <person name="Suzuki Y."/>
            <person name="Kubo T."/>
            <person name="Oyama M."/>
            <person name="Kohara Y."/>
            <person name="Fujiyama A."/>
            <person name="Arakawa K."/>
            <person name="Katayama T."/>
            <person name="Toyoda A."/>
            <person name="Kunieda T."/>
        </authorList>
    </citation>
    <scope>NUCLEOTIDE SEQUENCE [LARGE SCALE GENOMIC DNA]</scope>
    <source>
        <strain evidence="8 9">YOKOZUNA-1</strain>
    </source>
</reference>
<dbReference type="GO" id="GO:0048306">
    <property type="term" value="F:calcium-dependent protein binding"/>
    <property type="evidence" value="ECO:0007669"/>
    <property type="project" value="UniProtKB-ARBA"/>
</dbReference>
<feature type="compositionally biased region" description="Polar residues" evidence="6">
    <location>
        <begin position="54"/>
        <end position="86"/>
    </location>
</feature>
<protein>
    <recommendedName>
        <fullName evidence="7">EF-hand domain-containing protein</fullName>
    </recommendedName>
</protein>
<comment type="subcellular location">
    <subcellularLocation>
        <location evidence="1">Cytoplasm</location>
    </subcellularLocation>
</comment>
<keyword evidence="2" id="KW-0963">Cytoplasm</keyword>
<dbReference type="GO" id="GO:0005737">
    <property type="term" value="C:cytoplasm"/>
    <property type="evidence" value="ECO:0007669"/>
    <property type="project" value="UniProtKB-SubCell"/>
</dbReference>
<evidence type="ECO:0000313" key="8">
    <source>
        <dbReference type="EMBL" id="GAU89428.1"/>
    </source>
</evidence>
<dbReference type="InterPro" id="IPR011992">
    <property type="entry name" value="EF-hand-dom_pair"/>
</dbReference>
<dbReference type="OrthoDB" id="186625at2759"/>
<comment type="caution">
    <text evidence="8">The sequence shown here is derived from an EMBL/GenBank/DDBJ whole genome shotgun (WGS) entry which is preliminary data.</text>
</comment>
<feature type="region of interest" description="Disordered" evidence="6">
    <location>
        <begin position="1"/>
        <end position="145"/>
    </location>
</feature>
<keyword evidence="4" id="KW-0677">Repeat</keyword>
<dbReference type="PANTHER" id="PTHR46212:SF3">
    <property type="entry name" value="GH27120P"/>
    <property type="match status" value="1"/>
</dbReference>
<evidence type="ECO:0000256" key="4">
    <source>
        <dbReference type="ARBA" id="ARBA00022737"/>
    </source>
</evidence>
<dbReference type="PROSITE" id="PS00018">
    <property type="entry name" value="EF_HAND_1"/>
    <property type="match status" value="1"/>
</dbReference>
<dbReference type="STRING" id="947166.A0A1D1UTC5"/>
<dbReference type="Pfam" id="PF13405">
    <property type="entry name" value="EF-hand_6"/>
    <property type="match status" value="1"/>
</dbReference>
<evidence type="ECO:0000256" key="1">
    <source>
        <dbReference type="ARBA" id="ARBA00004496"/>
    </source>
</evidence>
<dbReference type="EMBL" id="BDGG01000001">
    <property type="protein sequence ID" value="GAU89428.1"/>
    <property type="molecule type" value="Genomic_DNA"/>
</dbReference>
<dbReference type="InterPro" id="IPR051426">
    <property type="entry name" value="Peflin/Sorcin_CaBP"/>
</dbReference>
<evidence type="ECO:0000313" key="9">
    <source>
        <dbReference type="Proteomes" id="UP000186922"/>
    </source>
</evidence>
<evidence type="ECO:0000256" key="2">
    <source>
        <dbReference type="ARBA" id="ARBA00022490"/>
    </source>
</evidence>
<dbReference type="SMART" id="SM00054">
    <property type="entry name" value="EFh"/>
    <property type="match status" value="3"/>
</dbReference>
<dbReference type="PROSITE" id="PS50222">
    <property type="entry name" value="EF_HAND_2"/>
    <property type="match status" value="2"/>
</dbReference>
<dbReference type="Gene3D" id="1.10.238.10">
    <property type="entry name" value="EF-hand"/>
    <property type="match status" value="1"/>
</dbReference>
<evidence type="ECO:0000259" key="7">
    <source>
        <dbReference type="PROSITE" id="PS50222"/>
    </source>
</evidence>